<dbReference type="Proteomes" id="UP000814140">
    <property type="component" value="Unassembled WGS sequence"/>
</dbReference>
<comment type="caution">
    <text evidence="1">The sequence shown here is derived from an EMBL/GenBank/DDBJ whole genome shotgun (WGS) entry which is preliminary data.</text>
</comment>
<organism evidence="1 2">
    <name type="scientific">Artomyces pyxidatus</name>
    <dbReference type="NCBI Taxonomy" id="48021"/>
    <lineage>
        <taxon>Eukaryota</taxon>
        <taxon>Fungi</taxon>
        <taxon>Dikarya</taxon>
        <taxon>Basidiomycota</taxon>
        <taxon>Agaricomycotina</taxon>
        <taxon>Agaricomycetes</taxon>
        <taxon>Russulales</taxon>
        <taxon>Auriscalpiaceae</taxon>
        <taxon>Artomyces</taxon>
    </lineage>
</organism>
<reference evidence="1" key="1">
    <citation type="submission" date="2021-03" db="EMBL/GenBank/DDBJ databases">
        <authorList>
            <consortium name="DOE Joint Genome Institute"/>
            <person name="Ahrendt S."/>
            <person name="Looney B.P."/>
            <person name="Miyauchi S."/>
            <person name="Morin E."/>
            <person name="Drula E."/>
            <person name="Courty P.E."/>
            <person name="Chicoki N."/>
            <person name="Fauchery L."/>
            <person name="Kohler A."/>
            <person name="Kuo A."/>
            <person name="Labutti K."/>
            <person name="Pangilinan J."/>
            <person name="Lipzen A."/>
            <person name="Riley R."/>
            <person name="Andreopoulos W."/>
            <person name="He G."/>
            <person name="Johnson J."/>
            <person name="Barry K.W."/>
            <person name="Grigoriev I.V."/>
            <person name="Nagy L."/>
            <person name="Hibbett D."/>
            <person name="Henrissat B."/>
            <person name="Matheny P.B."/>
            <person name="Labbe J."/>
            <person name="Martin F."/>
        </authorList>
    </citation>
    <scope>NUCLEOTIDE SEQUENCE</scope>
    <source>
        <strain evidence="1">HHB10654</strain>
    </source>
</reference>
<evidence type="ECO:0000313" key="1">
    <source>
        <dbReference type="EMBL" id="KAI0065169.1"/>
    </source>
</evidence>
<evidence type="ECO:0000313" key="2">
    <source>
        <dbReference type="Proteomes" id="UP000814140"/>
    </source>
</evidence>
<sequence>MAANTFSSSGEDAIQRTVALDPYQTRLDSDISATAFAEYYDIERTVQEISVGDYKRIALQFPDELLHDSVPIYQRLKHRLGDGRELYVLADTSYGRQAFCCVDEVAAQHVDADVVIHYGHACMSKTYRLPVIYVFGKKPLDVATFAEKMGELLRSSKLQSNSVLLQHDVALTHLGESAANALRDALRSDQIDVHYSPVPQKLNPTSSAAPQVPEAPSTPEAYSSHTNAQAALDACPILYVGPPSLGFTNLLMTHSTVPVYGYDPTTQDARIESIRTNKMLMRRYAVVQKARDADVFGILVGTLGIASYLPLISHLRRILGHAHKKSYTISVGKLNPSKLANFMEIECFVLVACPENSLIEAKDFFRPIVTPYELEIALRPEPIWTGEYILDFEKLLARTSFTDSVDAEERDLDEPTFSLVTGQYRHSRRYGGLSADDASNPESLQGPNSSAVVPRNHDSTVATLRNSAAGEYLQTRTFQGLETRAGLDAPSILEQGRSGIARGYGDDHQSS</sequence>
<proteinExistence type="predicted"/>
<dbReference type="EMBL" id="MU277196">
    <property type="protein sequence ID" value="KAI0065169.1"/>
    <property type="molecule type" value="Genomic_DNA"/>
</dbReference>
<name>A0ACB8T8G0_9AGAM</name>
<protein>
    <submittedName>
        <fullName evidence="1">Diphthamide biosynthesis protein</fullName>
    </submittedName>
</protein>
<gene>
    <name evidence="1" type="ORF">BV25DRAFT_1798962</name>
</gene>
<reference evidence="1" key="2">
    <citation type="journal article" date="2022" name="New Phytol.">
        <title>Evolutionary transition to the ectomycorrhizal habit in the genomes of a hyperdiverse lineage of mushroom-forming fungi.</title>
        <authorList>
            <person name="Looney B."/>
            <person name="Miyauchi S."/>
            <person name="Morin E."/>
            <person name="Drula E."/>
            <person name="Courty P.E."/>
            <person name="Kohler A."/>
            <person name="Kuo A."/>
            <person name="LaButti K."/>
            <person name="Pangilinan J."/>
            <person name="Lipzen A."/>
            <person name="Riley R."/>
            <person name="Andreopoulos W."/>
            <person name="He G."/>
            <person name="Johnson J."/>
            <person name="Nolan M."/>
            <person name="Tritt A."/>
            <person name="Barry K.W."/>
            <person name="Grigoriev I.V."/>
            <person name="Nagy L.G."/>
            <person name="Hibbett D."/>
            <person name="Henrissat B."/>
            <person name="Matheny P.B."/>
            <person name="Labbe J."/>
            <person name="Martin F.M."/>
        </authorList>
    </citation>
    <scope>NUCLEOTIDE SEQUENCE</scope>
    <source>
        <strain evidence="1">HHB10654</strain>
    </source>
</reference>
<accession>A0ACB8T8G0</accession>
<keyword evidence="2" id="KW-1185">Reference proteome</keyword>